<keyword evidence="4" id="KW-1185">Reference proteome</keyword>
<name>A0A2S6G3U6_9GAMM</name>
<dbReference type="EMBL" id="PTIU01000025">
    <property type="protein sequence ID" value="PPK53765.1"/>
    <property type="molecule type" value="Genomic_DNA"/>
</dbReference>
<reference evidence="2 3" key="2">
    <citation type="submission" date="2018-02" db="EMBL/GenBank/DDBJ databases">
        <title>Subsurface microbial communities from deep shales in Ohio and West Virginia, USA.</title>
        <authorList>
            <person name="Wrighton K."/>
        </authorList>
    </citation>
    <scope>NUCLEOTIDE SEQUENCE [LARGE SCALE GENOMIC DNA]</scope>
    <source>
        <strain evidence="2 3">UTICA-S1B9</strain>
    </source>
</reference>
<accession>A0A2S6G3U6</accession>
<organism evidence="2 3">
    <name type="scientific">Marinobacter persicus</name>
    <dbReference type="NCBI Taxonomy" id="930118"/>
    <lineage>
        <taxon>Bacteria</taxon>
        <taxon>Pseudomonadati</taxon>
        <taxon>Pseudomonadota</taxon>
        <taxon>Gammaproteobacteria</taxon>
        <taxon>Pseudomonadales</taxon>
        <taxon>Marinobacteraceae</taxon>
        <taxon>Marinobacter</taxon>
    </lineage>
</organism>
<dbReference type="Proteomes" id="UP000239648">
    <property type="component" value="Unassembled WGS sequence"/>
</dbReference>
<dbReference type="RefSeq" id="WP_104417017.1">
    <property type="nucleotide sequence ID" value="NZ_PTIT01000025.1"/>
</dbReference>
<evidence type="ECO:0000313" key="1">
    <source>
        <dbReference type="EMBL" id="PPK50483.1"/>
    </source>
</evidence>
<dbReference type="EMBL" id="PTIT01000025">
    <property type="protein sequence ID" value="PPK50483.1"/>
    <property type="molecule type" value="Genomic_DNA"/>
</dbReference>
<evidence type="ECO:0000313" key="4">
    <source>
        <dbReference type="Proteomes" id="UP000239648"/>
    </source>
</evidence>
<dbReference type="OrthoDB" id="6241322at2"/>
<gene>
    <name evidence="2" type="ORF">B0H24_102543</name>
    <name evidence="1" type="ORF">BY455_12543</name>
</gene>
<evidence type="ECO:0000313" key="2">
    <source>
        <dbReference type="EMBL" id="PPK53765.1"/>
    </source>
</evidence>
<reference evidence="1 4" key="1">
    <citation type="submission" date="2018-02" db="EMBL/GenBank/DDBJ databases">
        <title>Deep subsurface shale carbon reservoir microbial communities from Ohio and West Virginia, USA.</title>
        <authorList>
            <person name="Wrighton K."/>
        </authorList>
    </citation>
    <scope>NUCLEOTIDE SEQUENCE [LARGE SCALE GENOMIC DNA]</scope>
    <source>
        <strain evidence="1 4">UTICA-S1B6</strain>
    </source>
</reference>
<proteinExistence type="predicted"/>
<evidence type="ECO:0000313" key="3">
    <source>
        <dbReference type="Proteomes" id="UP000239446"/>
    </source>
</evidence>
<protein>
    <submittedName>
        <fullName evidence="2">Uncharacterized protein</fullName>
    </submittedName>
</protein>
<dbReference type="Proteomes" id="UP000239446">
    <property type="component" value="Unassembled WGS sequence"/>
</dbReference>
<comment type="caution">
    <text evidence="2">The sequence shown here is derived from an EMBL/GenBank/DDBJ whole genome shotgun (WGS) entry which is preliminary data.</text>
</comment>
<sequence>MSTELNPTLPMTFIPVTNLIPRERRMIRNMAGALNAAFQIAPGRELVIHLGLGGERSNLEALETWVCQQMLTHRMHPSRESMGWYVSQLESTLNCIEEEKHD</sequence>
<dbReference type="AlphaFoldDB" id="A0A2S6G3U6"/>